<keyword evidence="1" id="KW-0812">Transmembrane</keyword>
<name>A0A5R9IM00_9GAMM</name>
<dbReference type="CDD" id="cd04647">
    <property type="entry name" value="LbH_MAT_like"/>
    <property type="match status" value="1"/>
</dbReference>
<keyword evidence="1" id="KW-0472">Membrane</keyword>
<sequence length="188" mass="20729">MKGSKLFNLFNPLINFTSRVFKFFPRFIRTWLYDLSSIFSGFLAITLRYALIKSAAKKVGKNVYIGRGVVIKNSQNLSVGHNVSIHDSCYLDSIGEIKIGDNVSIAHHSSILSFNHSWTDTDKPIKYNELALSPVVIKDDVWVGCGVRIMPGVTVHSRSIIAAGSVVTRDVPAEVVVAGVPAKIIKRL</sequence>
<keyword evidence="2" id="KW-0808">Transferase</keyword>
<dbReference type="RefSeq" id="WP_138319767.1">
    <property type="nucleotide sequence ID" value="NZ_VCBC01000008.1"/>
</dbReference>
<dbReference type="Gene3D" id="2.160.10.10">
    <property type="entry name" value="Hexapeptide repeat proteins"/>
    <property type="match status" value="1"/>
</dbReference>
<dbReference type="Pfam" id="PF00132">
    <property type="entry name" value="Hexapep"/>
    <property type="match status" value="1"/>
</dbReference>
<accession>A0A5R9IM00</accession>
<evidence type="ECO:0000256" key="1">
    <source>
        <dbReference type="SAM" id="Phobius"/>
    </source>
</evidence>
<keyword evidence="2" id="KW-0012">Acyltransferase</keyword>
<reference evidence="2 3" key="1">
    <citation type="submission" date="2019-05" db="EMBL/GenBank/DDBJ databases">
        <title>Genome sequences of Thalassotalea litorea 1K03283.</title>
        <authorList>
            <person name="Zhang D."/>
        </authorList>
    </citation>
    <scope>NUCLEOTIDE SEQUENCE [LARGE SCALE GENOMIC DNA]</scope>
    <source>
        <strain evidence="2 3">MCCC 1K03283</strain>
    </source>
</reference>
<keyword evidence="3" id="KW-1185">Reference proteome</keyword>
<comment type="caution">
    <text evidence="2">The sequence shown here is derived from an EMBL/GenBank/DDBJ whole genome shotgun (WGS) entry which is preliminary data.</text>
</comment>
<keyword evidence="1" id="KW-1133">Transmembrane helix</keyword>
<dbReference type="InterPro" id="IPR001451">
    <property type="entry name" value="Hexapep"/>
</dbReference>
<dbReference type="AlphaFoldDB" id="A0A5R9IM00"/>
<evidence type="ECO:0000313" key="3">
    <source>
        <dbReference type="Proteomes" id="UP000307790"/>
    </source>
</evidence>
<feature type="transmembrane region" description="Helical" evidence="1">
    <location>
        <begin position="31"/>
        <end position="51"/>
    </location>
</feature>
<dbReference type="PANTHER" id="PTHR23416">
    <property type="entry name" value="SIALIC ACID SYNTHASE-RELATED"/>
    <property type="match status" value="1"/>
</dbReference>
<dbReference type="InterPro" id="IPR011004">
    <property type="entry name" value="Trimer_LpxA-like_sf"/>
</dbReference>
<dbReference type="InterPro" id="IPR051159">
    <property type="entry name" value="Hexapeptide_acetyltransf"/>
</dbReference>
<dbReference type="OrthoDB" id="9815592at2"/>
<dbReference type="EMBL" id="VCBC01000008">
    <property type="protein sequence ID" value="TLU65097.1"/>
    <property type="molecule type" value="Genomic_DNA"/>
</dbReference>
<dbReference type="Proteomes" id="UP000307790">
    <property type="component" value="Unassembled WGS sequence"/>
</dbReference>
<dbReference type="GO" id="GO:0016746">
    <property type="term" value="F:acyltransferase activity"/>
    <property type="evidence" value="ECO:0007669"/>
    <property type="project" value="UniProtKB-KW"/>
</dbReference>
<organism evidence="2 3">
    <name type="scientific">Thalassotalea litorea</name>
    <dbReference type="NCBI Taxonomy" id="2020715"/>
    <lineage>
        <taxon>Bacteria</taxon>
        <taxon>Pseudomonadati</taxon>
        <taxon>Pseudomonadota</taxon>
        <taxon>Gammaproteobacteria</taxon>
        <taxon>Alteromonadales</taxon>
        <taxon>Colwelliaceae</taxon>
        <taxon>Thalassotalea</taxon>
    </lineage>
</organism>
<dbReference type="SUPFAM" id="SSF51161">
    <property type="entry name" value="Trimeric LpxA-like enzymes"/>
    <property type="match status" value="1"/>
</dbReference>
<protein>
    <submittedName>
        <fullName evidence="2">Acyltransferase</fullName>
    </submittedName>
</protein>
<evidence type="ECO:0000313" key="2">
    <source>
        <dbReference type="EMBL" id="TLU65097.1"/>
    </source>
</evidence>
<gene>
    <name evidence="2" type="ORF">FE810_09225</name>
</gene>
<proteinExistence type="predicted"/>